<dbReference type="PANTHER" id="PTHR12100:SF1">
    <property type="entry name" value="RECYCLIN-1"/>
    <property type="match status" value="1"/>
</dbReference>
<evidence type="ECO:0000313" key="3">
    <source>
        <dbReference type="EMBL" id="CCA74882.1"/>
    </source>
</evidence>
<dbReference type="FunCoup" id="G4TU89">
    <property type="interactions" value="34"/>
</dbReference>
<dbReference type="PANTHER" id="PTHR12100">
    <property type="entry name" value="SEC10"/>
    <property type="match status" value="1"/>
</dbReference>
<feature type="compositionally biased region" description="Pro residues" evidence="1">
    <location>
        <begin position="797"/>
        <end position="811"/>
    </location>
</feature>
<feature type="domain" description="F-box" evidence="2">
    <location>
        <begin position="41"/>
        <end position="87"/>
    </location>
</feature>
<dbReference type="SUPFAM" id="SSF81383">
    <property type="entry name" value="F-box domain"/>
    <property type="match status" value="1"/>
</dbReference>
<reference evidence="3 4" key="1">
    <citation type="journal article" date="2011" name="PLoS Pathog.">
        <title>Endophytic Life Strategies Decoded by Genome and Transcriptome Analyses of the Mutualistic Root Symbiont Piriformospora indica.</title>
        <authorList>
            <person name="Zuccaro A."/>
            <person name="Lahrmann U."/>
            <person name="Guldener U."/>
            <person name="Langen G."/>
            <person name="Pfiffi S."/>
            <person name="Biedenkopf D."/>
            <person name="Wong P."/>
            <person name="Samans B."/>
            <person name="Grimm C."/>
            <person name="Basiewicz M."/>
            <person name="Murat C."/>
            <person name="Martin F."/>
            <person name="Kogel K.H."/>
        </authorList>
    </citation>
    <scope>NUCLEOTIDE SEQUENCE [LARGE SCALE GENOMIC DNA]</scope>
    <source>
        <strain evidence="3 4">DSM 11827</strain>
    </source>
</reference>
<feature type="compositionally biased region" description="Basic and acidic residues" evidence="1">
    <location>
        <begin position="484"/>
        <end position="501"/>
    </location>
</feature>
<dbReference type="InParanoid" id="G4TU89"/>
<dbReference type="InterPro" id="IPR048627">
    <property type="entry name" value="Sec10_HB"/>
</dbReference>
<protein>
    <submittedName>
        <fullName evidence="3">Related to Sls2 protein</fullName>
    </submittedName>
</protein>
<comment type="caution">
    <text evidence="3">The sequence shown here is derived from an EMBL/GenBank/DDBJ whole genome shotgun (WGS) entry which is preliminary data.</text>
</comment>
<dbReference type="PROSITE" id="PS50181">
    <property type="entry name" value="FBOX"/>
    <property type="match status" value="1"/>
</dbReference>
<feature type="region of interest" description="Disordered" evidence="1">
    <location>
        <begin position="484"/>
        <end position="507"/>
    </location>
</feature>
<organism evidence="3 4">
    <name type="scientific">Serendipita indica (strain DSM 11827)</name>
    <name type="common">Root endophyte fungus</name>
    <name type="synonym">Piriformospora indica</name>
    <dbReference type="NCBI Taxonomy" id="1109443"/>
    <lineage>
        <taxon>Eukaryota</taxon>
        <taxon>Fungi</taxon>
        <taxon>Dikarya</taxon>
        <taxon>Basidiomycota</taxon>
        <taxon>Agaricomycotina</taxon>
        <taxon>Agaricomycetes</taxon>
        <taxon>Sebacinales</taxon>
        <taxon>Serendipitaceae</taxon>
        <taxon>Serendipita</taxon>
    </lineage>
</organism>
<dbReference type="STRING" id="1109443.G4TU89"/>
<dbReference type="eggNOG" id="KOG3745">
    <property type="taxonomic scope" value="Eukaryota"/>
</dbReference>
<dbReference type="OMA" id="WYQVKRD"/>
<evidence type="ECO:0000256" key="1">
    <source>
        <dbReference type="SAM" id="MobiDB-lite"/>
    </source>
</evidence>
<dbReference type="GO" id="GO:0000145">
    <property type="term" value="C:exocyst"/>
    <property type="evidence" value="ECO:0007669"/>
    <property type="project" value="TreeGrafter"/>
</dbReference>
<dbReference type="EMBL" id="CAFZ01000367">
    <property type="protein sequence ID" value="CCA74882.1"/>
    <property type="molecule type" value="Genomic_DNA"/>
</dbReference>
<dbReference type="OrthoDB" id="5554140at2759"/>
<name>G4TU89_SERID</name>
<evidence type="ECO:0000259" key="2">
    <source>
        <dbReference type="PROSITE" id="PS50181"/>
    </source>
</evidence>
<dbReference type="InterPro" id="IPR009976">
    <property type="entry name" value="Sec10-like"/>
</dbReference>
<dbReference type="Pfam" id="PF07393">
    <property type="entry name" value="Sec10_HB"/>
    <property type="match status" value="1"/>
</dbReference>
<dbReference type="Proteomes" id="UP000007148">
    <property type="component" value="Unassembled WGS sequence"/>
</dbReference>
<feature type="region of interest" description="Disordered" evidence="1">
    <location>
        <begin position="795"/>
        <end position="829"/>
    </location>
</feature>
<keyword evidence="4" id="KW-1185">Reference proteome</keyword>
<proteinExistence type="predicted"/>
<sequence length="1136" mass="125188">MDKWTTLEPVKLHSRTGSVASKTTTSKPVLSGASHAYQNRAQYIGRLPSELHLAVLHFVAIPDFPSYARCSRSLAALACDERVWRRRWAILAGTGPDNESKSKAEAKIDTVLDELRKRGTPSASRGPRDRTSTGSMDLGALNSPNSAGRGPNGVPVYHTPNAPAIQEDDFGDFATANIGDDEFDDFVGAAPPPMKPKGPGQLFSPTFPSYSFTQATTRTFVFGPNSASRSQFAKAYSLLRPLLRHVHPSTPPHTLLSFLLPTPPLPPQATPGTEKIKEPTLQLQAQLLSILTRLLSPTFRPTSDWQVRAHALRSCIDVFEASLLKLFEDADTKRDQRAMREAAWAAWEIHTAWGVPPRKEIVGHALDVGSGLSGKSRLGVGQRSSKEWEVGKVWIERREEFYAQESWDPAENFTHSLSLSFDAMDTFINYILGSIKNAASTSNAVFPPPTCVLLLFSERLGSEIIAEYINGLLSRAQEVDAEKLNKKQIRRESEDSSTKPEEPEEKEVERFLQATAASFVVCWKIVDVLVEESMETVLRTEAESIIFRIFDPHMDEYLDEEVESVKRSFDSICREWDRKMSDISGHFVGSPTRTRFLTSQNPQLVKRNVVAGFTDVLMLPVTIIPRAVGAVGTVAIGAGSLAVGAAKTTGRLALGAAATTGTLAAGAARTGLSGISMLNPSKWGAESNNAAVVEGYVTPLNGDSESSYMNAKGGYQTTAWIEEQDNDWADEGKRSAAPAETDFRLSIDSKASSASKDNQPTSTAAALPPLDLFLSLDVALELIHAARDSMKRLESFFPPPANPRGHAPPPTTDETNHVSRSVTGFPGPSGRKLRETLEEIFILLLITLRERHLDPGFERAIVQMQHYKPSAPGSTDPETGLRTTSAVAPLLGFFELVHIGDTIGSMIQVYFDREMASYIDTTDFLSGIMREKKRFENALDEEVAKGLNTGTEVLMNQVEHILITRTTGREYCPPDGTVLAELGPTWACKEVIECLEMHCRVMRGSTSREVLEVFYTEVGMRLNALVQKHIKRQIISLDGGVQVIADLNAYYSFVASLKIPDILTEFASLKMLGHVYVVADAKDLATIVRDVARYGGAFRPEDVYEFVQRRRDWKSIEKEVDRTMYNLSFKEDCIIA</sequence>
<dbReference type="InterPro" id="IPR001810">
    <property type="entry name" value="F-box_dom"/>
</dbReference>
<gene>
    <name evidence="3" type="ORF">PIIN_08852</name>
</gene>
<dbReference type="AlphaFoldDB" id="G4TU89"/>
<feature type="region of interest" description="Disordered" evidence="1">
    <location>
        <begin position="111"/>
        <end position="153"/>
    </location>
</feature>
<dbReference type="GO" id="GO:0006893">
    <property type="term" value="P:Golgi to plasma membrane transport"/>
    <property type="evidence" value="ECO:0007669"/>
    <property type="project" value="TreeGrafter"/>
</dbReference>
<dbReference type="InterPro" id="IPR036047">
    <property type="entry name" value="F-box-like_dom_sf"/>
</dbReference>
<dbReference type="GO" id="GO:0006887">
    <property type="term" value="P:exocytosis"/>
    <property type="evidence" value="ECO:0007669"/>
    <property type="project" value="TreeGrafter"/>
</dbReference>
<dbReference type="HOGENOM" id="CLU_003875_1_0_1"/>
<accession>G4TU89</accession>
<evidence type="ECO:0000313" key="4">
    <source>
        <dbReference type="Proteomes" id="UP000007148"/>
    </source>
</evidence>